<dbReference type="Gene3D" id="3.40.50.150">
    <property type="entry name" value="Vaccinia Virus protein VP39"/>
    <property type="match status" value="1"/>
</dbReference>
<dbReference type="EMBL" id="CAJNIZ010047080">
    <property type="protein sequence ID" value="CAE7761687.1"/>
    <property type="molecule type" value="Genomic_DNA"/>
</dbReference>
<organism evidence="1 2">
    <name type="scientific">Symbiodinium pilosum</name>
    <name type="common">Dinoflagellate</name>
    <dbReference type="NCBI Taxonomy" id="2952"/>
    <lineage>
        <taxon>Eukaryota</taxon>
        <taxon>Sar</taxon>
        <taxon>Alveolata</taxon>
        <taxon>Dinophyceae</taxon>
        <taxon>Suessiales</taxon>
        <taxon>Symbiodiniaceae</taxon>
        <taxon>Symbiodinium</taxon>
    </lineage>
</organism>
<dbReference type="SUPFAM" id="SSF53335">
    <property type="entry name" value="S-adenosyl-L-methionine-dependent methyltransferases"/>
    <property type="match status" value="1"/>
</dbReference>
<proteinExistence type="predicted"/>
<dbReference type="Proteomes" id="UP000649617">
    <property type="component" value="Unassembled WGS sequence"/>
</dbReference>
<evidence type="ECO:0000313" key="1">
    <source>
        <dbReference type="EMBL" id="CAE7761687.1"/>
    </source>
</evidence>
<keyword evidence="2" id="KW-1185">Reference proteome</keyword>
<reference evidence="1" key="1">
    <citation type="submission" date="2021-02" db="EMBL/GenBank/DDBJ databases">
        <authorList>
            <person name="Dougan E. K."/>
            <person name="Rhodes N."/>
            <person name="Thang M."/>
            <person name="Chan C."/>
        </authorList>
    </citation>
    <scope>NUCLEOTIDE SEQUENCE</scope>
</reference>
<accession>A0A812Y8Z8</accession>
<protein>
    <recommendedName>
        <fullName evidence="3">Methyltransferase FkbM domain-containing protein</fullName>
    </recommendedName>
</protein>
<sequence>MDPEMLGRFYRSGKEYDLHDIPEGREVWIVGALHSGPDELVQILQSKPSRIHFFEPVLEFFQQLQMKWRGHAYANLHNYGLGHTREASEMFMAGAGSSLFHPMEFSGRRLFLDSVSDLETGRLREVRALVRVEAVELVWRVLSSEDLGLLYMNCEGCEYEVVPQLAAAGLLGKIQAILVASHLVLNDEEATQLCDMTSGTCWQEAALTGAQRYCDAFET</sequence>
<comment type="caution">
    <text evidence="1">The sequence shown here is derived from an EMBL/GenBank/DDBJ whole genome shotgun (WGS) entry which is preliminary data.</text>
</comment>
<gene>
    <name evidence="1" type="ORF">SPIL2461_LOCUS22228</name>
</gene>
<dbReference type="InterPro" id="IPR029063">
    <property type="entry name" value="SAM-dependent_MTases_sf"/>
</dbReference>
<evidence type="ECO:0000313" key="2">
    <source>
        <dbReference type="Proteomes" id="UP000649617"/>
    </source>
</evidence>
<name>A0A812Y8Z8_SYMPI</name>
<evidence type="ECO:0008006" key="3">
    <source>
        <dbReference type="Google" id="ProtNLM"/>
    </source>
</evidence>
<dbReference type="AlphaFoldDB" id="A0A812Y8Z8"/>
<feature type="non-terminal residue" evidence="1">
    <location>
        <position position="219"/>
    </location>
</feature>
<dbReference type="OrthoDB" id="426014at2759"/>